<reference evidence="10 11" key="1">
    <citation type="submission" date="2022-01" db="EMBL/GenBank/DDBJ databases">
        <title>Alkalihalobacillus sp. EGI L200015, a novel bacterium isolated from a salt lake sediment.</title>
        <authorList>
            <person name="Gao L."/>
            <person name="Fang B.-Z."/>
            <person name="Li W.-J."/>
        </authorList>
    </citation>
    <scope>NUCLEOTIDE SEQUENCE [LARGE SCALE GENOMIC DNA]</scope>
    <source>
        <strain evidence="10 11">KCTC 12718</strain>
    </source>
</reference>
<feature type="domain" description="Indole-3-glycerol phosphate synthase" evidence="9">
    <location>
        <begin position="5"/>
        <end position="248"/>
    </location>
</feature>
<comment type="caution">
    <text evidence="10">The sequence shown here is derived from an EMBL/GenBank/DDBJ whole genome shotgun (WGS) entry which is preliminary data.</text>
</comment>
<dbReference type="PANTHER" id="PTHR22854:SF2">
    <property type="entry name" value="INDOLE-3-GLYCEROL-PHOSPHATE SYNTHASE"/>
    <property type="match status" value="1"/>
</dbReference>
<dbReference type="InterPro" id="IPR013785">
    <property type="entry name" value="Aldolase_TIM"/>
</dbReference>
<comment type="catalytic activity">
    <reaction evidence="1 8">
        <text>1-(2-carboxyphenylamino)-1-deoxy-D-ribulose 5-phosphate + H(+) = (1S,2R)-1-C-(indol-3-yl)glycerol 3-phosphate + CO2 + H2O</text>
        <dbReference type="Rhea" id="RHEA:23476"/>
        <dbReference type="ChEBI" id="CHEBI:15377"/>
        <dbReference type="ChEBI" id="CHEBI:15378"/>
        <dbReference type="ChEBI" id="CHEBI:16526"/>
        <dbReference type="ChEBI" id="CHEBI:58613"/>
        <dbReference type="ChEBI" id="CHEBI:58866"/>
        <dbReference type="EC" id="4.1.1.48"/>
    </reaction>
</comment>
<evidence type="ECO:0000256" key="6">
    <source>
        <dbReference type="ARBA" id="ARBA00023141"/>
    </source>
</evidence>
<dbReference type="NCBIfam" id="NF001377">
    <property type="entry name" value="PRK00278.2-4"/>
    <property type="match status" value="1"/>
</dbReference>
<dbReference type="InterPro" id="IPR001468">
    <property type="entry name" value="Indole-3-GlycerolPSynthase_CS"/>
</dbReference>
<dbReference type="InterPro" id="IPR011060">
    <property type="entry name" value="RibuloseP-bd_barrel"/>
</dbReference>
<dbReference type="RefSeq" id="WP_236333024.1">
    <property type="nucleotide sequence ID" value="NZ_JAKIJS010000001.1"/>
</dbReference>
<keyword evidence="6 8" id="KW-0057">Aromatic amino acid biosynthesis</keyword>
<evidence type="ECO:0000256" key="4">
    <source>
        <dbReference type="ARBA" id="ARBA00022793"/>
    </source>
</evidence>
<dbReference type="InterPro" id="IPR045186">
    <property type="entry name" value="Indole-3-glycerol_P_synth"/>
</dbReference>
<gene>
    <name evidence="8 10" type="primary">trpC</name>
    <name evidence="10" type="ORF">L2716_06810</name>
</gene>
<sequence>MLNRIVETKIEELKSYPKSFNTFEFEARSLSQAILRSNNDIGLISEVKKASPSKGVITEDFDPTRIAESYEKAGADAISVLTDREYFLGAPDYLTQIRKSVGIPILRKDFIIDPIQVIESRAIGADAILLIQAILEPNQANELFSCAKEQGLEVLLEVHSLKELEIALQNFTPNLLGINNRDLNTFKTSVSHTTEIAKHVPVNIPFISESGIVTREDVTEVQSAGAKGILVGETLMRSKSIKQSIAQLVGTES</sequence>
<evidence type="ECO:0000313" key="10">
    <source>
        <dbReference type="EMBL" id="MCF6137435.1"/>
    </source>
</evidence>
<dbReference type="PANTHER" id="PTHR22854">
    <property type="entry name" value="TRYPTOPHAN BIOSYNTHESIS PROTEIN"/>
    <property type="match status" value="1"/>
</dbReference>
<evidence type="ECO:0000256" key="8">
    <source>
        <dbReference type="HAMAP-Rule" id="MF_00134"/>
    </source>
</evidence>
<dbReference type="SUPFAM" id="SSF51366">
    <property type="entry name" value="Ribulose-phoshate binding barrel"/>
    <property type="match status" value="1"/>
</dbReference>
<dbReference type="EMBL" id="JAKIJS010000001">
    <property type="protein sequence ID" value="MCF6137435.1"/>
    <property type="molecule type" value="Genomic_DNA"/>
</dbReference>
<dbReference type="EC" id="4.1.1.48" evidence="8"/>
<name>A0ABS9H0S5_9BACL</name>
<comment type="pathway">
    <text evidence="2 8">Amino-acid biosynthesis; L-tryptophan biosynthesis; L-tryptophan from chorismate: step 4/5.</text>
</comment>
<keyword evidence="4 8" id="KW-0210">Decarboxylase</keyword>
<evidence type="ECO:0000256" key="1">
    <source>
        <dbReference type="ARBA" id="ARBA00001633"/>
    </source>
</evidence>
<organism evidence="10 11">
    <name type="scientific">Pseudalkalibacillus berkeleyi</name>
    <dbReference type="NCBI Taxonomy" id="1069813"/>
    <lineage>
        <taxon>Bacteria</taxon>
        <taxon>Bacillati</taxon>
        <taxon>Bacillota</taxon>
        <taxon>Bacilli</taxon>
        <taxon>Bacillales</taxon>
        <taxon>Fictibacillaceae</taxon>
        <taxon>Pseudalkalibacillus</taxon>
    </lineage>
</organism>
<evidence type="ECO:0000256" key="3">
    <source>
        <dbReference type="ARBA" id="ARBA00022605"/>
    </source>
</evidence>
<dbReference type="HAMAP" id="MF_00134_B">
    <property type="entry name" value="IGPS_B"/>
    <property type="match status" value="1"/>
</dbReference>
<dbReference type="Gene3D" id="3.20.20.70">
    <property type="entry name" value="Aldolase class I"/>
    <property type="match status" value="1"/>
</dbReference>
<evidence type="ECO:0000313" key="11">
    <source>
        <dbReference type="Proteomes" id="UP001649381"/>
    </source>
</evidence>
<evidence type="ECO:0000256" key="2">
    <source>
        <dbReference type="ARBA" id="ARBA00004696"/>
    </source>
</evidence>
<dbReference type="Proteomes" id="UP001649381">
    <property type="component" value="Unassembled WGS sequence"/>
</dbReference>
<keyword evidence="3 8" id="KW-0028">Amino-acid biosynthesis</keyword>
<evidence type="ECO:0000256" key="7">
    <source>
        <dbReference type="ARBA" id="ARBA00023239"/>
    </source>
</evidence>
<evidence type="ECO:0000256" key="5">
    <source>
        <dbReference type="ARBA" id="ARBA00022822"/>
    </source>
</evidence>
<dbReference type="PROSITE" id="PS00614">
    <property type="entry name" value="IGPS"/>
    <property type="match status" value="1"/>
</dbReference>
<dbReference type="CDD" id="cd00331">
    <property type="entry name" value="IGPS"/>
    <property type="match status" value="1"/>
</dbReference>
<proteinExistence type="inferred from homology"/>
<accession>A0ABS9H0S5</accession>
<evidence type="ECO:0000259" key="9">
    <source>
        <dbReference type="Pfam" id="PF00218"/>
    </source>
</evidence>
<keyword evidence="7 8" id="KW-0456">Lyase</keyword>
<dbReference type="GO" id="GO:0004425">
    <property type="term" value="F:indole-3-glycerol-phosphate synthase activity"/>
    <property type="evidence" value="ECO:0007669"/>
    <property type="project" value="UniProtKB-EC"/>
</dbReference>
<protein>
    <recommendedName>
        <fullName evidence="8">Indole-3-glycerol phosphate synthase</fullName>
        <shortName evidence="8">IGPS</shortName>
        <ecNumber evidence="8">4.1.1.48</ecNumber>
    </recommendedName>
</protein>
<dbReference type="InterPro" id="IPR013798">
    <property type="entry name" value="Indole-3-glycerol_P_synth_dom"/>
</dbReference>
<dbReference type="Pfam" id="PF00218">
    <property type="entry name" value="IGPS"/>
    <property type="match status" value="1"/>
</dbReference>
<keyword evidence="11" id="KW-1185">Reference proteome</keyword>
<comment type="similarity">
    <text evidence="8">Belongs to the TrpC family.</text>
</comment>
<keyword evidence="5 8" id="KW-0822">Tryptophan biosynthesis</keyword>